<proteinExistence type="predicted"/>
<gene>
    <name evidence="2" type="ORF">H1R20_g4411</name>
</gene>
<feature type="compositionally biased region" description="Basic and acidic residues" evidence="1">
    <location>
        <begin position="39"/>
        <end position="48"/>
    </location>
</feature>
<keyword evidence="3" id="KW-1185">Reference proteome</keyword>
<feature type="compositionally biased region" description="Low complexity" evidence="1">
    <location>
        <begin position="22"/>
        <end position="38"/>
    </location>
</feature>
<sequence>MTIDAAHLRPRHSILSLFDPLNSTPDPTTPPRNDSPSSDSDKENENPPRNELTLTTFFNRTYKPQPLALKPLRRRLVDVGDVTVDDVDLSPLGDRSDEQSLSMNFEDNENDTLTFLQMAESATPKWGTNKAPSKFSTPSPSSPKAPRTPLAELSFDQDTTPVAKNRLCRNQAFPAPSKLAQVESPQIIVSRADSPPRVPTDSKDHPAHVLEYHTLSLPSPSENGQDARETTGISILPNALVDSVSSVNIPSIAGSLIADAAIPTIFTPSMSFSDEPYVTSSMFDNARLRPTLSSSSASDQSRLSVDLHASFQLHMAGEATFDLLNDKISFFESKSGLGSYLDDDPSFDMSFGESNAEAEAEEEEEAQTAQPQSVLPSPVLKGQAKGDPPLQSETILRDVTSDVNRSTDVSRADARTSPEAVTPKHSRAALVNPPPVLGLRIVKRGQHLKTGIAASSPKAAPSSKTQPAKRSSIEPVGHASREPQSRRSSFQNTAAPLGLNRGGGNGVLKTNPVPARASATTSSRTIGPRRVLVTEEPEKKPTRPPIGCTRRWKRCLVARRASSCPYQREAFHCQEFGKLHQAAIANKQHS</sequence>
<feature type="compositionally biased region" description="Acidic residues" evidence="1">
    <location>
        <begin position="356"/>
        <end position="366"/>
    </location>
</feature>
<feature type="region of interest" description="Disordered" evidence="1">
    <location>
        <begin position="16"/>
        <end position="51"/>
    </location>
</feature>
<feature type="region of interest" description="Disordered" evidence="1">
    <location>
        <begin position="122"/>
        <end position="149"/>
    </location>
</feature>
<protein>
    <submittedName>
        <fullName evidence="2">Uncharacterized protein</fullName>
    </submittedName>
</protein>
<name>A0A9W8MJ78_9AGAR</name>
<evidence type="ECO:0000313" key="2">
    <source>
        <dbReference type="EMBL" id="KAJ2932676.1"/>
    </source>
</evidence>
<organism evidence="2 3">
    <name type="scientific">Candolleomyces eurysporus</name>
    <dbReference type="NCBI Taxonomy" id="2828524"/>
    <lineage>
        <taxon>Eukaryota</taxon>
        <taxon>Fungi</taxon>
        <taxon>Dikarya</taxon>
        <taxon>Basidiomycota</taxon>
        <taxon>Agaricomycotina</taxon>
        <taxon>Agaricomycetes</taxon>
        <taxon>Agaricomycetidae</taxon>
        <taxon>Agaricales</taxon>
        <taxon>Agaricineae</taxon>
        <taxon>Psathyrellaceae</taxon>
        <taxon>Candolleomyces</taxon>
    </lineage>
</organism>
<feature type="non-terminal residue" evidence="2">
    <location>
        <position position="590"/>
    </location>
</feature>
<feature type="compositionally biased region" description="Low complexity" evidence="1">
    <location>
        <begin position="453"/>
        <end position="464"/>
    </location>
</feature>
<dbReference type="OrthoDB" id="3266894at2759"/>
<dbReference type="Proteomes" id="UP001140091">
    <property type="component" value="Unassembled WGS sequence"/>
</dbReference>
<dbReference type="EMBL" id="JANBPK010000764">
    <property type="protein sequence ID" value="KAJ2932676.1"/>
    <property type="molecule type" value="Genomic_DNA"/>
</dbReference>
<feature type="region of interest" description="Disordered" evidence="1">
    <location>
        <begin position="451"/>
        <end position="524"/>
    </location>
</feature>
<evidence type="ECO:0000313" key="3">
    <source>
        <dbReference type="Proteomes" id="UP001140091"/>
    </source>
</evidence>
<evidence type="ECO:0000256" key="1">
    <source>
        <dbReference type="SAM" id="MobiDB-lite"/>
    </source>
</evidence>
<reference evidence="2" key="1">
    <citation type="submission" date="2022-06" db="EMBL/GenBank/DDBJ databases">
        <title>Genome Sequence of Candolleomyces eurysporus.</title>
        <authorList>
            <person name="Buettner E."/>
        </authorList>
    </citation>
    <scope>NUCLEOTIDE SEQUENCE</scope>
    <source>
        <strain evidence="2">VTCC 930004</strain>
    </source>
</reference>
<feature type="region of interest" description="Disordered" evidence="1">
    <location>
        <begin position="342"/>
        <end position="432"/>
    </location>
</feature>
<accession>A0A9W8MJ78</accession>
<feature type="compositionally biased region" description="Low complexity" evidence="1">
    <location>
        <begin position="130"/>
        <end position="149"/>
    </location>
</feature>
<dbReference type="AlphaFoldDB" id="A0A9W8MJ78"/>
<comment type="caution">
    <text evidence="2">The sequence shown here is derived from an EMBL/GenBank/DDBJ whole genome shotgun (WGS) entry which is preliminary data.</text>
</comment>